<keyword evidence="2" id="KW-0812">Transmembrane</keyword>
<dbReference type="RefSeq" id="XP_001423984.1">
    <property type="nucleotide sequence ID" value="XM_001423947.1"/>
</dbReference>
<organism evidence="3 4">
    <name type="scientific">Paramecium tetraurelia</name>
    <dbReference type="NCBI Taxonomy" id="5888"/>
    <lineage>
        <taxon>Eukaryota</taxon>
        <taxon>Sar</taxon>
        <taxon>Alveolata</taxon>
        <taxon>Ciliophora</taxon>
        <taxon>Intramacronucleata</taxon>
        <taxon>Oligohymenophorea</taxon>
        <taxon>Peniculida</taxon>
        <taxon>Parameciidae</taxon>
        <taxon>Paramecium</taxon>
    </lineage>
</organism>
<evidence type="ECO:0000256" key="1">
    <source>
        <dbReference type="SAM" id="MobiDB-lite"/>
    </source>
</evidence>
<dbReference type="GeneID" id="5009768"/>
<proteinExistence type="predicted"/>
<dbReference type="HOGENOM" id="CLU_477759_0_0_1"/>
<feature type="region of interest" description="Disordered" evidence="1">
    <location>
        <begin position="1"/>
        <end position="62"/>
    </location>
</feature>
<dbReference type="EMBL" id="CT867987">
    <property type="protein sequence ID" value="CAK56586.1"/>
    <property type="molecule type" value="Genomic_DNA"/>
</dbReference>
<sequence length="608" mass="68347">MFDNRNQQQPTMFGVQQQQQQQVFPPQYQGVDTYAQRSPPKAQGGSLGFQQQPQSSYIQQTPQQGTQTVYEHKVITTGQVQSPTIHQNPVAFQQVSTIKSKGSYCIDWCVYFIPILFFVAILCFMSMIIAQQNRDFNQEPINNVLKSFSHNQALTPIADIVAPHTVSSSSMHSHFQHKAVTELCPEGFTISTLGEWPGINSGCICDKQIKKEGFCWARSGCDSIDSQDSKSFQTWNGGRICQKLTVGWSKLNGNSCSEGYKKCGNVCVPTGGDLTKSCPLSDLTLLSYDPTTDSDPISLNTQVVKIGDKWYRKSYDGIPIVQFQIIPGNSEQNKNSAPCFNDITTTAFESQQSYPLLKKPATGCDDFGNFQNEAVKIDTLTAKKVHDQNGILSTLHGIPGYLSYEVESDSYTLEGIRRITVNPTSECSTLSPGDVNQIVEDSEDIYTYRRWFSIIIFWICVVGIVLFVYLYLIRSRNFQSLNVSQIKQPKILILVAVIVAILCIVFGSLYFYNLSGDDGLRNVDSRFKSQLDNECFNDKGIKNAIQQLHNFAYSQYSTIGLWVTWAFWLSIAFLVLLIILIVVQRGSHGNLCINPWQSNWVFGYNEFQ</sequence>
<evidence type="ECO:0000313" key="4">
    <source>
        <dbReference type="Proteomes" id="UP000000600"/>
    </source>
</evidence>
<dbReference type="OMA" id="FCWARSG"/>
<dbReference type="InParanoid" id="A0BDG9"/>
<protein>
    <submittedName>
        <fullName evidence="3">Uncharacterized protein</fullName>
    </submittedName>
</protein>
<feature type="transmembrane region" description="Helical" evidence="2">
    <location>
        <begin position="108"/>
        <end position="130"/>
    </location>
</feature>
<dbReference type="Proteomes" id="UP000000600">
    <property type="component" value="Unassembled WGS sequence"/>
</dbReference>
<keyword evidence="2" id="KW-1133">Transmembrane helix</keyword>
<reference evidence="3 4" key="1">
    <citation type="journal article" date="2006" name="Nature">
        <title>Global trends of whole-genome duplications revealed by the ciliate Paramecium tetraurelia.</title>
        <authorList>
            <consortium name="Genoscope"/>
            <person name="Aury J.-M."/>
            <person name="Jaillon O."/>
            <person name="Duret L."/>
            <person name="Noel B."/>
            <person name="Jubin C."/>
            <person name="Porcel B.M."/>
            <person name="Segurens B."/>
            <person name="Daubin V."/>
            <person name="Anthouard V."/>
            <person name="Aiach N."/>
            <person name="Arnaiz O."/>
            <person name="Billaut A."/>
            <person name="Beisson J."/>
            <person name="Blanc I."/>
            <person name="Bouhouche K."/>
            <person name="Camara F."/>
            <person name="Duharcourt S."/>
            <person name="Guigo R."/>
            <person name="Gogendeau D."/>
            <person name="Katinka M."/>
            <person name="Keller A.-M."/>
            <person name="Kissmehl R."/>
            <person name="Klotz C."/>
            <person name="Koll F."/>
            <person name="Le Moue A."/>
            <person name="Lepere C."/>
            <person name="Malinsky S."/>
            <person name="Nowacki M."/>
            <person name="Nowak J.K."/>
            <person name="Plattner H."/>
            <person name="Poulain J."/>
            <person name="Ruiz F."/>
            <person name="Serrano V."/>
            <person name="Zagulski M."/>
            <person name="Dessen P."/>
            <person name="Betermier M."/>
            <person name="Weissenbach J."/>
            <person name="Scarpelli C."/>
            <person name="Schachter V."/>
            <person name="Sperling L."/>
            <person name="Meyer E."/>
            <person name="Cohen J."/>
            <person name="Wincker P."/>
        </authorList>
    </citation>
    <scope>NUCLEOTIDE SEQUENCE [LARGE SCALE GENOMIC DNA]</scope>
    <source>
        <strain evidence="3 4">Stock d4-2</strain>
    </source>
</reference>
<evidence type="ECO:0000256" key="2">
    <source>
        <dbReference type="SAM" id="Phobius"/>
    </source>
</evidence>
<keyword evidence="2" id="KW-0472">Membrane</keyword>
<accession>A0BDG9</accession>
<feature type="transmembrane region" description="Helical" evidence="2">
    <location>
        <begin position="492"/>
        <end position="512"/>
    </location>
</feature>
<feature type="transmembrane region" description="Helical" evidence="2">
    <location>
        <begin position="451"/>
        <end position="472"/>
    </location>
</feature>
<feature type="compositionally biased region" description="Low complexity" evidence="1">
    <location>
        <begin position="7"/>
        <end position="31"/>
    </location>
</feature>
<feature type="compositionally biased region" description="Low complexity" evidence="1">
    <location>
        <begin position="50"/>
        <end position="62"/>
    </location>
</feature>
<dbReference type="OrthoDB" id="296210at2759"/>
<dbReference type="AlphaFoldDB" id="A0BDG9"/>
<gene>
    <name evidence="3" type="ORF">GSPATT00027614001</name>
</gene>
<evidence type="ECO:0000313" key="3">
    <source>
        <dbReference type="EMBL" id="CAK56586.1"/>
    </source>
</evidence>
<feature type="transmembrane region" description="Helical" evidence="2">
    <location>
        <begin position="559"/>
        <end position="583"/>
    </location>
</feature>
<name>A0BDG9_PARTE</name>
<keyword evidence="4" id="KW-1185">Reference proteome</keyword>
<dbReference type="KEGG" id="ptm:GSPATT00027614001"/>